<reference evidence="4 5" key="1">
    <citation type="submission" date="2018-07" db="EMBL/GenBank/DDBJ databases">
        <title>Genomic Encyclopedia of Type Strains, Phase IV (KMG-IV): sequencing the most valuable type-strain genomes for metagenomic binning, comparative biology and taxonomic classification.</title>
        <authorList>
            <person name="Goeker M."/>
        </authorList>
    </citation>
    <scope>NUCLEOTIDE SEQUENCE [LARGE SCALE GENOMIC DNA]</scope>
    <source>
        <strain evidence="4 5">DSM 27016</strain>
    </source>
</reference>
<dbReference type="PANTHER" id="PTHR36852:SF1">
    <property type="entry name" value="PROTEIN GVPL 2"/>
    <property type="match status" value="1"/>
</dbReference>
<dbReference type="PANTHER" id="PTHR36852">
    <property type="entry name" value="PROTEIN GVPL 2"/>
    <property type="match status" value="1"/>
</dbReference>
<proteinExistence type="inferred from homology"/>
<evidence type="ECO:0000313" key="4">
    <source>
        <dbReference type="EMBL" id="RCX12521.1"/>
    </source>
</evidence>
<dbReference type="AlphaFoldDB" id="A0A369ATH1"/>
<evidence type="ECO:0000256" key="1">
    <source>
        <dbReference type="ARBA" id="ARBA00022987"/>
    </source>
</evidence>
<comment type="caution">
    <text evidence="4">The sequence shown here is derived from an EMBL/GenBank/DDBJ whole genome shotgun (WGS) entry which is preliminary data.</text>
</comment>
<dbReference type="Pfam" id="PF06386">
    <property type="entry name" value="GvpL_GvpF"/>
    <property type="match status" value="1"/>
</dbReference>
<evidence type="ECO:0000313" key="5">
    <source>
        <dbReference type="Proteomes" id="UP000253034"/>
    </source>
</evidence>
<keyword evidence="5" id="KW-1185">Reference proteome</keyword>
<dbReference type="OrthoDB" id="144737at2"/>
<sequence length="246" mass="28439">MGRGKYVYCFIEGRVTHDIDLEGIGKYGKVYFLDFRDITAVLSDTALVQLDPSRDNALTHERVIQHFMKLSYNLVPCSFGNIFKSREDINLFLNKAYKYICDNLARVRGSMEVGLRVLWKKDAFTREIETKEIVEFRDSIIKKSGKDNYLLNVELGKMVEAQVKSRRQFYIRAIYDQIARHAQDAVLNDANNPLIVLNAAFLILKSKEFEFDNIVDSTLKKYSDSLEVSYSGPWPPYNFTSMGINR</sequence>
<gene>
    <name evidence="4" type="ORF">DFR58_12125</name>
</gene>
<keyword evidence="1" id="KW-0304">Gas vesicle</keyword>
<organism evidence="4 5">
    <name type="scientific">Anaerobacterium chartisolvens</name>
    <dbReference type="NCBI Taxonomy" id="1297424"/>
    <lineage>
        <taxon>Bacteria</taxon>
        <taxon>Bacillati</taxon>
        <taxon>Bacillota</taxon>
        <taxon>Clostridia</taxon>
        <taxon>Eubacteriales</taxon>
        <taxon>Oscillospiraceae</taxon>
        <taxon>Anaerobacterium</taxon>
    </lineage>
</organism>
<protein>
    <submittedName>
        <fullName evidence="4">Gas vesicle protein GvpL/GvpF</fullName>
    </submittedName>
</protein>
<comment type="similarity">
    <text evidence="3">Belongs to the gas vesicle GvpF/GvpL family.</text>
</comment>
<dbReference type="GO" id="GO:0031411">
    <property type="term" value="C:gas vesicle"/>
    <property type="evidence" value="ECO:0007669"/>
    <property type="project" value="UniProtKB-SubCell"/>
</dbReference>
<evidence type="ECO:0000256" key="2">
    <source>
        <dbReference type="ARBA" id="ARBA00035108"/>
    </source>
</evidence>
<dbReference type="RefSeq" id="WP_114298889.1">
    <property type="nucleotide sequence ID" value="NZ_QPJT01000021.1"/>
</dbReference>
<dbReference type="EMBL" id="QPJT01000021">
    <property type="protein sequence ID" value="RCX12521.1"/>
    <property type="molecule type" value="Genomic_DNA"/>
</dbReference>
<accession>A0A369ATH1</accession>
<name>A0A369ATH1_9FIRM</name>
<comment type="subcellular location">
    <subcellularLocation>
        <location evidence="2">Gas vesicle</location>
    </subcellularLocation>
</comment>
<dbReference type="InterPro" id="IPR009430">
    <property type="entry name" value="GvpL/GvpF"/>
</dbReference>
<dbReference type="Proteomes" id="UP000253034">
    <property type="component" value="Unassembled WGS sequence"/>
</dbReference>
<evidence type="ECO:0000256" key="3">
    <source>
        <dbReference type="ARBA" id="ARBA00035643"/>
    </source>
</evidence>
<dbReference type="GO" id="GO:0031412">
    <property type="term" value="P:gas vesicle organization"/>
    <property type="evidence" value="ECO:0007669"/>
    <property type="project" value="InterPro"/>
</dbReference>